<feature type="compositionally biased region" description="Low complexity" evidence="1">
    <location>
        <begin position="825"/>
        <end position="836"/>
    </location>
</feature>
<feature type="compositionally biased region" description="Polar residues" evidence="1">
    <location>
        <begin position="55"/>
        <end position="66"/>
    </location>
</feature>
<sequence>GLEVRISSSFLSDHRRASWSVADRIRHVEDARGYSTKVNFGPQETTVIDATKSNEMTSRFNSSEGLKSSWHVKEQKSSYDTRPAEQPESGHRSGKKITHSQSFSTSVIQSPPEQNRENFTRNILKSTSLVMEVQNPNINHSGDFEKKVSLKEISTNLIRDNCGKNVQKTKEASFKKNSSSVSEKINQYSQKGNSVEKERRKLFQDINTKTIPPVRKTSSATQTYFVNRSAVRRDLNQATNIKINTSFSEKPQHKASEKVEEAMNGIPGVLNALDDLSRCIDEVIIESPQRVCKAEMLNASVFKLKEDFKKERTSPDHQPVVSVMNQLDLLREIVDSGELSEDSLKADEEVRAYMSTDNDDETLSSEWSGSWSRVRTLKQNARQSDNKDLVPRISPSFGSRGHSPLHHRPGLEATVNTQADVPRVTSISLHYDDSRQPLTIQPVSLFREPSESKHPATSFVSRSLLNTDSTGISSKVELSPNGDRTWSFTKTSSKDTVSSKDSESDYTDLTKQPLIQKTNRLQVRDSTSSPSRFSRNSQSPTKEALFLERSAERNVIYNENNRQMSSSPTCGTSKKVISTASIKVDSIQSNSRKNYKAFPSKSFTNQTPKTATQSGSTNIYKPKVEDKLEFVKKIDAKKSSNEIKLKERKLSTSSSGRDGWLNTPKEVQVRKKSDSHTRKPDTRNESQISERSMKFNGVKSYQKRTESPIYQNREIYAERRDSNDNTETESTILEELTKAADQILLAVNGYTDDDSFRASSEDEFRKRRERTSSQPLCTISELPTKKTNTNKFSSRQNVGVIKSTRSTDLRREYRSSSKTRVGKTSSNSSMDSGPSSEFKSGDVKPLLSPEDRSKRRAARLLQRASSRELLLQTAASSSEDIGSGSDTGSLRTKRVFRRSRLQNGKLSGSKQDLTSSTGESRTKERVQRSAITSEVHKTQRVKSQAENRCSRHSKTVTGSSAGERRERRPQTVVTHSSRTQKKKSETSQSEAKSGVVRE</sequence>
<feature type="compositionally biased region" description="Polar residues" evidence="1">
    <location>
        <begin position="99"/>
        <end position="113"/>
    </location>
</feature>
<organism evidence="2">
    <name type="scientific">Graphocephala atropunctata</name>
    <dbReference type="NCBI Taxonomy" id="36148"/>
    <lineage>
        <taxon>Eukaryota</taxon>
        <taxon>Metazoa</taxon>
        <taxon>Ecdysozoa</taxon>
        <taxon>Arthropoda</taxon>
        <taxon>Hexapoda</taxon>
        <taxon>Insecta</taxon>
        <taxon>Pterygota</taxon>
        <taxon>Neoptera</taxon>
        <taxon>Paraneoptera</taxon>
        <taxon>Hemiptera</taxon>
        <taxon>Auchenorrhyncha</taxon>
        <taxon>Membracoidea</taxon>
        <taxon>Cicadellidae</taxon>
        <taxon>Cicadellinae</taxon>
        <taxon>Cicadellini</taxon>
        <taxon>Graphocephala</taxon>
    </lineage>
</organism>
<feature type="compositionally biased region" description="Basic and acidic residues" evidence="1">
    <location>
        <begin position="805"/>
        <end position="815"/>
    </location>
</feature>
<feature type="region of interest" description="Disordered" evidence="1">
    <location>
        <begin position="873"/>
        <end position="998"/>
    </location>
</feature>
<evidence type="ECO:0000256" key="1">
    <source>
        <dbReference type="SAM" id="MobiDB-lite"/>
    </source>
</evidence>
<feature type="region of interest" description="Disordered" evidence="1">
    <location>
        <begin position="472"/>
        <end position="544"/>
    </location>
</feature>
<feature type="compositionally biased region" description="Polar residues" evidence="1">
    <location>
        <begin position="785"/>
        <end position="797"/>
    </location>
</feature>
<feature type="region of interest" description="Disordered" evidence="1">
    <location>
        <begin position="646"/>
        <end position="706"/>
    </location>
</feature>
<accession>A0A1B6KEC7</accession>
<feature type="compositionally biased region" description="Polar residues" evidence="1">
    <location>
        <begin position="507"/>
        <end position="521"/>
    </location>
</feature>
<feature type="non-terminal residue" evidence="2">
    <location>
        <position position="1"/>
    </location>
</feature>
<feature type="compositionally biased region" description="Polar residues" evidence="1">
    <location>
        <begin position="601"/>
        <end position="617"/>
    </location>
</feature>
<feature type="compositionally biased region" description="Low complexity" evidence="1">
    <location>
        <begin position="524"/>
        <end position="539"/>
    </location>
</feature>
<evidence type="ECO:0000313" key="2">
    <source>
        <dbReference type="EMBL" id="JAT09534.1"/>
    </source>
</evidence>
<feature type="region of interest" description="Disordered" evidence="1">
    <location>
        <begin position="755"/>
        <end position="858"/>
    </location>
</feature>
<reference evidence="2" key="1">
    <citation type="submission" date="2015-11" db="EMBL/GenBank/DDBJ databases">
        <title>De novo transcriptome assembly of four potential Pierce s Disease insect vectors from Arizona vineyards.</title>
        <authorList>
            <person name="Tassone E.E."/>
        </authorList>
    </citation>
    <scope>NUCLEOTIDE SEQUENCE</scope>
</reference>
<feature type="compositionally biased region" description="Basic and acidic residues" evidence="1">
    <location>
        <begin position="755"/>
        <end position="766"/>
    </location>
</feature>
<feature type="region of interest" description="Disordered" evidence="1">
    <location>
        <begin position="55"/>
        <end position="116"/>
    </location>
</feature>
<feature type="compositionally biased region" description="Basic residues" evidence="1">
    <location>
        <begin position="891"/>
        <end position="900"/>
    </location>
</feature>
<dbReference type="AlphaFoldDB" id="A0A1B6KEC7"/>
<feature type="compositionally biased region" description="Polar residues" evidence="1">
    <location>
        <begin position="873"/>
        <end position="890"/>
    </location>
</feature>
<feature type="compositionally biased region" description="Low complexity" evidence="1">
    <location>
        <begin position="487"/>
        <end position="496"/>
    </location>
</feature>
<gene>
    <name evidence="2" type="ORF">g.39214</name>
</gene>
<feature type="compositionally biased region" description="Basic and acidic residues" evidence="1">
    <location>
        <begin position="667"/>
        <end position="684"/>
    </location>
</feature>
<proteinExistence type="predicted"/>
<feature type="region of interest" description="Disordered" evidence="1">
    <location>
        <begin position="597"/>
        <end position="617"/>
    </location>
</feature>
<dbReference type="EMBL" id="GEBQ01030443">
    <property type="protein sequence ID" value="JAT09534.1"/>
    <property type="molecule type" value="Transcribed_RNA"/>
</dbReference>
<feature type="compositionally biased region" description="Polar residues" evidence="1">
    <location>
        <begin position="901"/>
        <end position="919"/>
    </location>
</feature>
<feature type="compositionally biased region" description="Basic and acidic residues" evidence="1">
    <location>
        <begin position="71"/>
        <end position="91"/>
    </location>
</feature>
<protein>
    <submittedName>
        <fullName evidence="2">Uncharacterized protein</fullName>
    </submittedName>
</protein>
<name>A0A1B6KEC7_9HEMI</name>